<reference evidence="2" key="1">
    <citation type="submission" date="2020-02" db="EMBL/GenBank/DDBJ databases">
        <authorList>
            <person name="Hongo Y."/>
            <person name="Kimura K."/>
            <person name="Takaki Y."/>
            <person name="Tomaru Y."/>
        </authorList>
    </citation>
    <scope>NUCLEOTIDE SEQUENCE</scope>
    <source>
        <strain evidence="2">NIES-3715</strain>
    </source>
</reference>
<dbReference type="Proteomes" id="UP001054902">
    <property type="component" value="Unassembled WGS sequence"/>
</dbReference>
<accession>A0AAD3HA20</accession>
<gene>
    <name evidence="1" type="ORF">CTEN210_12413</name>
    <name evidence="2" type="ORF">CTEN210_12416</name>
</gene>
<dbReference type="EMBL" id="BLLK01000051">
    <property type="protein sequence ID" value="GFH55940.1"/>
    <property type="molecule type" value="Genomic_DNA"/>
</dbReference>
<dbReference type="EMBL" id="BLLK01000051">
    <property type="protein sequence ID" value="GFH55937.1"/>
    <property type="molecule type" value="Genomic_DNA"/>
</dbReference>
<evidence type="ECO:0000313" key="1">
    <source>
        <dbReference type="EMBL" id="GFH55937.1"/>
    </source>
</evidence>
<evidence type="ECO:0000313" key="2">
    <source>
        <dbReference type="EMBL" id="GFH55940.1"/>
    </source>
</evidence>
<name>A0AAD3HA20_9STRA</name>
<comment type="caution">
    <text evidence="2">The sequence shown here is derived from an EMBL/GenBank/DDBJ whole genome shotgun (WGS) entry which is preliminary data.</text>
</comment>
<reference evidence="2 3" key="2">
    <citation type="journal article" date="2021" name="Sci. Rep.">
        <title>The genome of the diatom Chaetoceros tenuissimus carries an ancient integrated fragment of an extant virus.</title>
        <authorList>
            <person name="Hongo Y."/>
            <person name="Kimura K."/>
            <person name="Takaki Y."/>
            <person name="Yoshida Y."/>
            <person name="Baba S."/>
            <person name="Kobayashi G."/>
            <person name="Nagasaki K."/>
            <person name="Hano T."/>
            <person name="Tomaru Y."/>
        </authorList>
    </citation>
    <scope>NUCLEOTIDE SEQUENCE [LARGE SCALE GENOMIC DNA]</scope>
    <source>
        <strain evidence="2 3">NIES-3715</strain>
    </source>
</reference>
<keyword evidence="3" id="KW-1185">Reference proteome</keyword>
<evidence type="ECO:0000313" key="3">
    <source>
        <dbReference type="Proteomes" id="UP001054902"/>
    </source>
</evidence>
<sequence length="109" mass="12967">MNFQVSQKRILSIRDLHHSKNYEIQNRRIEDSTRSDLLEHNPFEHVDASLNMRRNTSERDIKRYADSKIAKQTCSKAPKVLKELDERLDELLKKICRIEAEEDDDSKKI</sequence>
<proteinExistence type="predicted"/>
<dbReference type="AlphaFoldDB" id="A0AAD3HA20"/>
<protein>
    <submittedName>
        <fullName evidence="2">Uncharacterized protein</fullName>
    </submittedName>
</protein>
<organism evidence="2 3">
    <name type="scientific">Chaetoceros tenuissimus</name>
    <dbReference type="NCBI Taxonomy" id="426638"/>
    <lineage>
        <taxon>Eukaryota</taxon>
        <taxon>Sar</taxon>
        <taxon>Stramenopiles</taxon>
        <taxon>Ochrophyta</taxon>
        <taxon>Bacillariophyta</taxon>
        <taxon>Coscinodiscophyceae</taxon>
        <taxon>Chaetocerotophycidae</taxon>
        <taxon>Chaetocerotales</taxon>
        <taxon>Chaetocerotaceae</taxon>
        <taxon>Chaetoceros</taxon>
    </lineage>
</organism>